<dbReference type="SMART" id="SM00388">
    <property type="entry name" value="HisKA"/>
    <property type="match status" value="1"/>
</dbReference>
<feature type="domain" description="Histidine kinase" evidence="11">
    <location>
        <begin position="259"/>
        <end position="476"/>
    </location>
</feature>
<dbReference type="InterPro" id="IPR036890">
    <property type="entry name" value="HATPase_C_sf"/>
</dbReference>
<keyword evidence="9 10" id="KW-0472">Membrane</keyword>
<dbReference type="GO" id="GO:0000155">
    <property type="term" value="F:phosphorelay sensor kinase activity"/>
    <property type="evidence" value="ECO:0007669"/>
    <property type="project" value="InterPro"/>
</dbReference>
<dbReference type="AlphaFoldDB" id="A0A1C3JTV6"/>
<dbReference type="SUPFAM" id="SSF55874">
    <property type="entry name" value="ATPase domain of HSP90 chaperone/DNA topoisomerase II/histidine kinase"/>
    <property type="match status" value="1"/>
</dbReference>
<evidence type="ECO:0000256" key="3">
    <source>
        <dbReference type="ARBA" id="ARBA00012438"/>
    </source>
</evidence>
<dbReference type="Gene3D" id="1.10.287.130">
    <property type="match status" value="1"/>
</dbReference>
<evidence type="ECO:0000313" key="13">
    <source>
        <dbReference type="EMBL" id="SBT22792.1"/>
    </source>
</evidence>
<evidence type="ECO:0000256" key="5">
    <source>
        <dbReference type="ARBA" id="ARBA00022679"/>
    </source>
</evidence>
<keyword evidence="6 10" id="KW-0812">Transmembrane</keyword>
<keyword evidence="7 12" id="KW-0418">Kinase</keyword>
<dbReference type="PANTHER" id="PTHR45436:SF1">
    <property type="entry name" value="SENSOR PROTEIN QSEC"/>
    <property type="match status" value="1"/>
</dbReference>
<dbReference type="EMBL" id="FLRA01000021">
    <property type="protein sequence ID" value="SBT18499.1"/>
    <property type="molecule type" value="Genomic_DNA"/>
</dbReference>
<evidence type="ECO:0000256" key="1">
    <source>
        <dbReference type="ARBA" id="ARBA00000085"/>
    </source>
</evidence>
<dbReference type="CDD" id="cd00075">
    <property type="entry name" value="HATPase"/>
    <property type="match status" value="1"/>
</dbReference>
<keyword evidence="5 12" id="KW-0808">Transferase</keyword>
<reference evidence="12 15" key="2">
    <citation type="submission" date="2016-06" db="EMBL/GenBank/DDBJ databases">
        <authorList>
            <person name="Kjaerup R.B."/>
            <person name="Dalgaard T.S."/>
            <person name="Juul-Madsen H.R."/>
        </authorList>
    </citation>
    <scope>NUCLEOTIDE SEQUENCE [LARGE SCALE GENOMIC DNA]</scope>
    <source>
        <strain evidence="12 15">CECT 5115</strain>
    </source>
</reference>
<dbReference type="Proteomes" id="UP000092840">
    <property type="component" value="Unassembled WGS sequence"/>
</dbReference>
<evidence type="ECO:0000313" key="15">
    <source>
        <dbReference type="Proteomes" id="UP000092871"/>
    </source>
</evidence>
<dbReference type="Pfam" id="PF08521">
    <property type="entry name" value="2CSK_N"/>
    <property type="match status" value="1"/>
</dbReference>
<organism evidence="12 15">
    <name type="scientific">Marinomonas gallaica</name>
    <dbReference type="NCBI Taxonomy" id="1806667"/>
    <lineage>
        <taxon>Bacteria</taxon>
        <taxon>Pseudomonadati</taxon>
        <taxon>Pseudomonadota</taxon>
        <taxon>Gammaproteobacteria</taxon>
        <taxon>Oceanospirillales</taxon>
        <taxon>Oceanospirillaceae</taxon>
        <taxon>Marinomonas</taxon>
    </lineage>
</organism>
<dbReference type="Pfam" id="PF02518">
    <property type="entry name" value="HATPase_c"/>
    <property type="match status" value="1"/>
</dbReference>
<keyword evidence="14" id="KW-1185">Reference proteome</keyword>
<dbReference type="PROSITE" id="PS50109">
    <property type="entry name" value="HIS_KIN"/>
    <property type="match status" value="1"/>
</dbReference>
<dbReference type="Gene3D" id="3.30.565.10">
    <property type="entry name" value="Histidine kinase-like ATPase, C-terminal domain"/>
    <property type="match status" value="1"/>
</dbReference>
<accession>A0A1C3JTV6</accession>
<dbReference type="InterPro" id="IPR003594">
    <property type="entry name" value="HATPase_dom"/>
</dbReference>
<dbReference type="InterPro" id="IPR005467">
    <property type="entry name" value="His_kinase_dom"/>
</dbReference>
<gene>
    <name evidence="12" type="primary">prrB</name>
    <name evidence="12" type="ORF">MGA5115_02630</name>
    <name evidence="13" type="ORF">MGA5116_03422</name>
</gene>
<proteinExistence type="predicted"/>
<dbReference type="InterPro" id="IPR036097">
    <property type="entry name" value="HisK_dim/P_sf"/>
</dbReference>
<keyword evidence="4" id="KW-0597">Phosphoprotein</keyword>
<feature type="transmembrane region" description="Helical" evidence="10">
    <location>
        <begin position="28"/>
        <end position="46"/>
    </location>
</feature>
<evidence type="ECO:0000256" key="2">
    <source>
        <dbReference type="ARBA" id="ARBA00004370"/>
    </source>
</evidence>
<evidence type="ECO:0000259" key="11">
    <source>
        <dbReference type="PROSITE" id="PS50109"/>
    </source>
</evidence>
<protein>
    <recommendedName>
        <fullName evidence="3">histidine kinase</fullName>
        <ecNumber evidence="3">2.7.13.3</ecNumber>
    </recommendedName>
</protein>
<evidence type="ECO:0000313" key="14">
    <source>
        <dbReference type="Proteomes" id="UP000092840"/>
    </source>
</evidence>
<dbReference type="Proteomes" id="UP000092871">
    <property type="component" value="Unassembled WGS sequence"/>
</dbReference>
<evidence type="ECO:0000256" key="6">
    <source>
        <dbReference type="ARBA" id="ARBA00022692"/>
    </source>
</evidence>
<evidence type="ECO:0000256" key="8">
    <source>
        <dbReference type="ARBA" id="ARBA00022989"/>
    </source>
</evidence>
<dbReference type="PANTHER" id="PTHR45436">
    <property type="entry name" value="SENSOR HISTIDINE KINASE YKOH"/>
    <property type="match status" value="1"/>
</dbReference>
<dbReference type="CDD" id="cd00082">
    <property type="entry name" value="HisKA"/>
    <property type="match status" value="1"/>
</dbReference>
<dbReference type="InterPro" id="IPR003661">
    <property type="entry name" value="HisK_dim/P_dom"/>
</dbReference>
<comment type="subcellular location">
    <subcellularLocation>
        <location evidence="2">Membrane</location>
    </subcellularLocation>
</comment>
<dbReference type="SUPFAM" id="SSF47384">
    <property type="entry name" value="Homodimeric domain of signal transducing histidine kinase"/>
    <property type="match status" value="1"/>
</dbReference>
<dbReference type="OrthoDB" id="9809766at2"/>
<dbReference type="PRINTS" id="PR00344">
    <property type="entry name" value="BCTRLSENSOR"/>
</dbReference>
<evidence type="ECO:0000256" key="9">
    <source>
        <dbReference type="ARBA" id="ARBA00023136"/>
    </source>
</evidence>
<sequence length="485" mass="53980">MFTIKEHLKKLTSSQMYSLRQKMLTRTALLMCTVLAILSVGVWHYANTSADYSYDRLLSSASVTMLDGINVAKNKVHIDLPYSAFEILQLAPEDKVYYAIYGPNGDFLSGYSDLPLSPSVTEQAFTQPRYELHFYKQQKVRFIVRHKRLSERSVAGNVSIILGQTTIARDEQMRDTLYAALTTLMAVMAIALLVMWVAINRALSPLSWLSSQLVSQSPMENGQLPATQILEVAPLTHAINNYRQQWLDALAAMRDFIADASHQIRTAQATTKAQLEIALSSKNALVDRDIVEAIYQDHTKLTRLTNQLLVHATIVHRGDHQAFTPINMHGFLQDVITYAVRDYAHTNIEFEYVPASDNIIILGDEIVLKEALRNVIDNAVAHGTSDRSTTYGIIRISLETCNLDCRVCIEDNGQGIPENQRMHALERFVKVGTNTQGSGLGLAIAQSAALSHHGDLILSESELGGLAVSFSLPRLTETLHASFNH</sequence>
<evidence type="ECO:0000256" key="7">
    <source>
        <dbReference type="ARBA" id="ARBA00022777"/>
    </source>
</evidence>
<dbReference type="InterPro" id="IPR050428">
    <property type="entry name" value="TCS_sensor_his_kinase"/>
</dbReference>
<dbReference type="EC" id="2.7.13.3" evidence="3"/>
<dbReference type="GO" id="GO:0005886">
    <property type="term" value="C:plasma membrane"/>
    <property type="evidence" value="ECO:0007669"/>
    <property type="project" value="TreeGrafter"/>
</dbReference>
<dbReference type="InterPro" id="IPR013727">
    <property type="entry name" value="2CSK_N"/>
</dbReference>
<dbReference type="RefSeq" id="WP_067037311.1">
    <property type="nucleotide sequence ID" value="NZ_FLRA01000021.1"/>
</dbReference>
<comment type="catalytic activity">
    <reaction evidence="1">
        <text>ATP + protein L-histidine = ADP + protein N-phospho-L-histidine.</text>
        <dbReference type="EC" id="2.7.13.3"/>
    </reaction>
</comment>
<dbReference type="SMART" id="SM00387">
    <property type="entry name" value="HATPase_c"/>
    <property type="match status" value="1"/>
</dbReference>
<evidence type="ECO:0000313" key="12">
    <source>
        <dbReference type="EMBL" id="SBT18499.1"/>
    </source>
</evidence>
<evidence type="ECO:0000256" key="4">
    <source>
        <dbReference type="ARBA" id="ARBA00022553"/>
    </source>
</evidence>
<keyword evidence="8 10" id="KW-1133">Transmembrane helix</keyword>
<feature type="transmembrane region" description="Helical" evidence="10">
    <location>
        <begin position="177"/>
        <end position="199"/>
    </location>
</feature>
<dbReference type="EMBL" id="FLRB01000032">
    <property type="protein sequence ID" value="SBT22792.1"/>
    <property type="molecule type" value="Genomic_DNA"/>
</dbReference>
<evidence type="ECO:0000256" key="10">
    <source>
        <dbReference type="SAM" id="Phobius"/>
    </source>
</evidence>
<dbReference type="InterPro" id="IPR004358">
    <property type="entry name" value="Sig_transdc_His_kin-like_C"/>
</dbReference>
<name>A0A1C3JTV6_9GAMM</name>
<reference evidence="13 14" key="1">
    <citation type="submission" date="2016-06" db="EMBL/GenBank/DDBJ databases">
        <authorList>
            <person name="Rodrigo-Torres L."/>
            <person name="Arahal D.R."/>
        </authorList>
    </citation>
    <scope>NUCLEOTIDE SEQUENCE [LARGE SCALE GENOMIC DNA]</scope>
    <source>
        <strain evidence="13 14">CECT 5116</strain>
    </source>
</reference>